<reference evidence="1 2" key="1">
    <citation type="journal article" date="2018" name="Sci. Rep.">
        <title>Genomic signatures of local adaptation to the degree of environmental predictability in rotifers.</title>
        <authorList>
            <person name="Franch-Gras L."/>
            <person name="Hahn C."/>
            <person name="Garcia-Roger E.M."/>
            <person name="Carmona M.J."/>
            <person name="Serra M."/>
            <person name="Gomez A."/>
        </authorList>
    </citation>
    <scope>NUCLEOTIDE SEQUENCE [LARGE SCALE GENOMIC DNA]</scope>
    <source>
        <strain evidence="1">HYR1</strain>
    </source>
</reference>
<dbReference type="EMBL" id="REGN01004254">
    <property type="protein sequence ID" value="RNA18357.1"/>
    <property type="molecule type" value="Genomic_DNA"/>
</dbReference>
<evidence type="ECO:0000313" key="1">
    <source>
        <dbReference type="EMBL" id="RNA18357.1"/>
    </source>
</evidence>
<proteinExistence type="predicted"/>
<gene>
    <name evidence="1" type="ORF">BpHYR1_006204</name>
</gene>
<protein>
    <submittedName>
        <fullName evidence="1">Uncharacterized protein</fullName>
    </submittedName>
</protein>
<dbReference type="AlphaFoldDB" id="A0A3M7R424"/>
<keyword evidence="2" id="KW-1185">Reference proteome</keyword>
<dbReference type="Proteomes" id="UP000276133">
    <property type="component" value="Unassembled WGS sequence"/>
</dbReference>
<name>A0A3M7R424_BRAPC</name>
<sequence length="71" mass="8591">MRESDDNEIEEKEKNNQLNFELKYEKKNQKESSQYRLDINNVRMGENPKQNVEKIGKKNVKFETLDKIIKM</sequence>
<comment type="caution">
    <text evidence="1">The sequence shown here is derived from an EMBL/GenBank/DDBJ whole genome shotgun (WGS) entry which is preliminary data.</text>
</comment>
<evidence type="ECO:0000313" key="2">
    <source>
        <dbReference type="Proteomes" id="UP000276133"/>
    </source>
</evidence>
<organism evidence="1 2">
    <name type="scientific">Brachionus plicatilis</name>
    <name type="common">Marine rotifer</name>
    <name type="synonym">Brachionus muelleri</name>
    <dbReference type="NCBI Taxonomy" id="10195"/>
    <lineage>
        <taxon>Eukaryota</taxon>
        <taxon>Metazoa</taxon>
        <taxon>Spiralia</taxon>
        <taxon>Gnathifera</taxon>
        <taxon>Rotifera</taxon>
        <taxon>Eurotatoria</taxon>
        <taxon>Monogononta</taxon>
        <taxon>Pseudotrocha</taxon>
        <taxon>Ploima</taxon>
        <taxon>Brachionidae</taxon>
        <taxon>Brachionus</taxon>
    </lineage>
</organism>
<accession>A0A3M7R424</accession>